<dbReference type="PANTHER" id="PTHR46263">
    <property type="entry name" value="ARMADILLO REPEAT-CONTAINING PROTEIN 7"/>
    <property type="match status" value="1"/>
</dbReference>
<reference evidence="2 3" key="1">
    <citation type="journal article" date="2018" name="Cell">
        <title>The Chara Genome: Secondary Complexity and Implications for Plant Terrestrialization.</title>
        <authorList>
            <person name="Nishiyama T."/>
            <person name="Sakayama H."/>
            <person name="Vries J.D."/>
            <person name="Buschmann H."/>
            <person name="Saint-Marcoux D."/>
            <person name="Ullrich K.K."/>
            <person name="Haas F.B."/>
            <person name="Vanderstraeten L."/>
            <person name="Becker D."/>
            <person name="Lang D."/>
            <person name="Vosolsobe S."/>
            <person name="Rombauts S."/>
            <person name="Wilhelmsson P.K.I."/>
            <person name="Janitza P."/>
            <person name="Kern R."/>
            <person name="Heyl A."/>
            <person name="Rumpler F."/>
            <person name="Villalobos L.I.A.C."/>
            <person name="Clay J.M."/>
            <person name="Skokan R."/>
            <person name="Toyoda A."/>
            <person name="Suzuki Y."/>
            <person name="Kagoshima H."/>
            <person name="Schijlen E."/>
            <person name="Tajeshwar N."/>
            <person name="Catarino B."/>
            <person name="Hetherington A.J."/>
            <person name="Saltykova A."/>
            <person name="Bonnot C."/>
            <person name="Breuninger H."/>
            <person name="Symeonidi A."/>
            <person name="Radhakrishnan G.V."/>
            <person name="Van Nieuwerburgh F."/>
            <person name="Deforce D."/>
            <person name="Chang C."/>
            <person name="Karol K.G."/>
            <person name="Hedrich R."/>
            <person name="Ulvskov P."/>
            <person name="Glockner G."/>
            <person name="Delwiche C.F."/>
            <person name="Petrasek J."/>
            <person name="Van de Peer Y."/>
            <person name="Friml J."/>
            <person name="Beilby M."/>
            <person name="Dolan L."/>
            <person name="Kohara Y."/>
            <person name="Sugano S."/>
            <person name="Fujiyama A."/>
            <person name="Delaux P.-M."/>
            <person name="Quint M."/>
            <person name="TheiBen G."/>
            <person name="Hagemann M."/>
            <person name="Harholt J."/>
            <person name="Dunand C."/>
            <person name="Zachgo S."/>
            <person name="Langdale J."/>
            <person name="Maumus F."/>
            <person name="Straeten D.V.D."/>
            <person name="Gould S.B."/>
            <person name="Rensing S.A."/>
        </authorList>
    </citation>
    <scope>NUCLEOTIDE SEQUENCE [LARGE SCALE GENOMIC DNA]</scope>
    <source>
        <strain evidence="2 3">S276</strain>
    </source>
</reference>
<organism evidence="2 3">
    <name type="scientific">Chara braunii</name>
    <name type="common">Braun's stonewort</name>
    <dbReference type="NCBI Taxonomy" id="69332"/>
    <lineage>
        <taxon>Eukaryota</taxon>
        <taxon>Viridiplantae</taxon>
        <taxon>Streptophyta</taxon>
        <taxon>Charophyceae</taxon>
        <taxon>Charales</taxon>
        <taxon>Characeae</taxon>
        <taxon>Chara</taxon>
    </lineage>
</organism>
<comment type="caution">
    <text evidence="2">The sequence shown here is derived from an EMBL/GenBank/DDBJ whole genome shotgun (WGS) entry which is preliminary data.</text>
</comment>
<dbReference type="SUPFAM" id="SSF48371">
    <property type="entry name" value="ARM repeat"/>
    <property type="match status" value="1"/>
</dbReference>
<dbReference type="PANTHER" id="PTHR46263:SF1">
    <property type="entry name" value="ARMADILLO REPEAT-CONTAINING PROTEIN 7"/>
    <property type="match status" value="1"/>
</dbReference>
<dbReference type="Proteomes" id="UP000265515">
    <property type="component" value="Unassembled WGS sequence"/>
</dbReference>
<protein>
    <submittedName>
        <fullName evidence="2">Uncharacterized protein</fullName>
    </submittedName>
</protein>
<sequence length="991" mass="108398">MQLHVLDLFLDCLTEENEKLIEFGMAGICNSCCDRKNAAILVQNGAIPLAIGCLTSPVEKTVLSAIATLFYLCNSSTRKEILTPTVAECMEKYAAARAVNVKLSNTAKAFLDKHLPDHKRVDSSQEPSVTIRRQEQQEDTADPPAPAVETATVEIAAAQTEAVETGAMETAAVETATVDTAAVEAGAMETAVVDTRVVETATVDTAAVKTAGVETPTVETAAVETAVAADEYGSLKTGWGCCFCERSETTDKAKDSKPGVTMKTGRGEGDVGLLVMTTEPCLADSRNWQLPRVLYGCSCGLLSSREDLFVCKECNQTCCRRCISEEIETVYCPSCLRQTEAADVEYQHEDGACNGSPLCHCTKCAVCCRAANRTRCHECADCPQCASALLTTAGEAGLTRVAVEGSPMGEITHTSDNGVTGQTSWSRRNGGPPCRLTWSCHSCGWSSTATGHVDTLVEQKAGAIFSDDGDERSGEECRKSDRRLLQLAQRLAHDLHSLQLNRQRPAPTLTQLARSRRLSGKITSKTPKAQPKLQMPAFLDKPMRMFLNKPRGQPFSNSSQVLSRPSDWNGLLGDCPDSKPPTGRSASCRVFGYPPDSNHVPSTTAIPFKSLPPESVTSAKRRPKPEVDDRSSTLLAEKPTELSDVDHPCPCSCSSNKLKPVFKQLVCKRTGRCPYCERYVIKPDPDPRSSQYVIREHTSGIRVLPLLTLRQHLPSPQSVGRNQTTHAIIEIRNMRPDPVHVVLCSSSCQNEVSRISSDAGTSHRTAIDWSRQEAEAQNHAEQATDQLHQPPGAIRHRQNSKVKSYWVYQHSDSGVGCREKRSAKWRTEDTCTSVRDGYYKRNVFPMEEWNAEENRLLATDIDACETLEGLSLQDAEEVNGDDDDDEKYENDMLEKEILRQLSSSDGDPQANNQAAIAYRCRHVVGVRISIAHTLDCGTPDPLSDSAKGIAASSEHRRFILHVVVKGINRGWGDSEERAIKFSVLVHLSLSD</sequence>
<dbReference type="InterPro" id="IPR011989">
    <property type="entry name" value="ARM-like"/>
</dbReference>
<accession>A0A388KRH6</accession>
<feature type="region of interest" description="Disordered" evidence="1">
    <location>
        <begin position="601"/>
        <end position="632"/>
    </location>
</feature>
<dbReference type="Gramene" id="GBG72664">
    <property type="protein sequence ID" value="GBG72664"/>
    <property type="gene ID" value="CBR_g12236"/>
</dbReference>
<keyword evidence="3" id="KW-1185">Reference proteome</keyword>
<dbReference type="OrthoDB" id="201709at2759"/>
<dbReference type="Gene3D" id="1.25.10.10">
    <property type="entry name" value="Leucine-rich Repeat Variant"/>
    <property type="match status" value="1"/>
</dbReference>
<feature type="compositionally biased region" description="Basic and acidic residues" evidence="1">
    <location>
        <begin position="114"/>
        <end position="123"/>
    </location>
</feature>
<feature type="region of interest" description="Disordered" evidence="1">
    <location>
        <begin position="114"/>
        <end position="146"/>
    </location>
</feature>
<evidence type="ECO:0000256" key="1">
    <source>
        <dbReference type="SAM" id="MobiDB-lite"/>
    </source>
</evidence>
<gene>
    <name evidence="2" type="ORF">CBR_g12236</name>
</gene>
<dbReference type="AlphaFoldDB" id="A0A388KRH6"/>
<proteinExistence type="predicted"/>
<name>A0A388KRH6_CHABU</name>
<feature type="region of interest" description="Disordered" evidence="1">
    <location>
        <begin position="550"/>
        <end position="585"/>
    </location>
</feature>
<dbReference type="InterPro" id="IPR042462">
    <property type="entry name" value="ARMC7"/>
</dbReference>
<feature type="compositionally biased region" description="Polar residues" evidence="1">
    <location>
        <begin position="554"/>
        <end position="563"/>
    </location>
</feature>
<evidence type="ECO:0000313" key="2">
    <source>
        <dbReference type="EMBL" id="GBG72664.1"/>
    </source>
</evidence>
<dbReference type="EMBL" id="BFEA01000169">
    <property type="protein sequence ID" value="GBG72664.1"/>
    <property type="molecule type" value="Genomic_DNA"/>
</dbReference>
<dbReference type="InterPro" id="IPR016024">
    <property type="entry name" value="ARM-type_fold"/>
</dbReference>
<dbReference type="STRING" id="69332.A0A388KRH6"/>
<evidence type="ECO:0000313" key="3">
    <source>
        <dbReference type="Proteomes" id="UP000265515"/>
    </source>
</evidence>